<dbReference type="AlphaFoldDB" id="A0AA88NC62"/>
<comment type="caution">
    <text evidence="1">The sequence shown here is derived from an EMBL/GenBank/DDBJ whole genome shotgun (WGS) entry which is preliminary data.</text>
</comment>
<sequence length="97" mass="11493">MSGPEEQILLELNSRRETWCQVETNPRQSWERTERRHHPGHLRTSPILVTTLSIGPQHREACTQRTPPIKLPERRHFDESYKSHLVKMLQPHKSPQN</sequence>
<evidence type="ECO:0000313" key="1">
    <source>
        <dbReference type="EMBL" id="KAK2855887.1"/>
    </source>
</evidence>
<proteinExistence type="predicted"/>
<dbReference type="Proteomes" id="UP001187415">
    <property type="component" value="Unassembled WGS sequence"/>
</dbReference>
<name>A0AA88NC62_CHASR</name>
<accession>A0AA88NC62</accession>
<keyword evidence="2" id="KW-1185">Reference proteome</keyword>
<gene>
    <name evidence="1" type="ORF">Q5P01_004622</name>
</gene>
<reference evidence="1" key="1">
    <citation type="submission" date="2023-07" db="EMBL/GenBank/DDBJ databases">
        <title>Chromosome-level Genome Assembly of Striped Snakehead (Channa striata).</title>
        <authorList>
            <person name="Liu H."/>
        </authorList>
    </citation>
    <scope>NUCLEOTIDE SEQUENCE</scope>
    <source>
        <strain evidence="1">Gz</strain>
        <tissue evidence="1">Muscle</tissue>
    </source>
</reference>
<dbReference type="EMBL" id="JAUPFM010000003">
    <property type="protein sequence ID" value="KAK2855887.1"/>
    <property type="molecule type" value="Genomic_DNA"/>
</dbReference>
<organism evidence="1 2">
    <name type="scientific">Channa striata</name>
    <name type="common">Snakehead murrel</name>
    <name type="synonym">Ophicephalus striatus</name>
    <dbReference type="NCBI Taxonomy" id="64152"/>
    <lineage>
        <taxon>Eukaryota</taxon>
        <taxon>Metazoa</taxon>
        <taxon>Chordata</taxon>
        <taxon>Craniata</taxon>
        <taxon>Vertebrata</taxon>
        <taxon>Euteleostomi</taxon>
        <taxon>Actinopterygii</taxon>
        <taxon>Neopterygii</taxon>
        <taxon>Teleostei</taxon>
        <taxon>Neoteleostei</taxon>
        <taxon>Acanthomorphata</taxon>
        <taxon>Anabantaria</taxon>
        <taxon>Anabantiformes</taxon>
        <taxon>Channoidei</taxon>
        <taxon>Channidae</taxon>
        <taxon>Channa</taxon>
    </lineage>
</organism>
<evidence type="ECO:0000313" key="2">
    <source>
        <dbReference type="Proteomes" id="UP001187415"/>
    </source>
</evidence>
<protein>
    <submittedName>
        <fullName evidence="1">Uncharacterized protein</fullName>
    </submittedName>
</protein>